<evidence type="ECO:0000313" key="6">
    <source>
        <dbReference type="Proteomes" id="UP001642409"/>
    </source>
</evidence>
<evidence type="ECO:0000313" key="2">
    <source>
        <dbReference type="EMBL" id="CAI9919810.1"/>
    </source>
</evidence>
<dbReference type="EMBL" id="CAXDID020000358">
    <property type="protein sequence ID" value="CAL6081917.1"/>
    <property type="molecule type" value="Genomic_DNA"/>
</dbReference>
<protein>
    <submittedName>
        <fullName evidence="4">Hypothetical_protein</fullName>
    </submittedName>
</protein>
<evidence type="ECO:0000313" key="4">
    <source>
        <dbReference type="EMBL" id="CAL6049447.1"/>
    </source>
</evidence>
<evidence type="ECO:0000313" key="3">
    <source>
        <dbReference type="EMBL" id="CAI9956814.1"/>
    </source>
</evidence>
<name>A0AA86UI83_9EUKA</name>
<reference evidence="4 6" key="2">
    <citation type="submission" date="2024-07" db="EMBL/GenBank/DDBJ databases">
        <authorList>
            <person name="Akdeniz Z."/>
        </authorList>
    </citation>
    <scope>NUCLEOTIDE SEQUENCE [LARGE SCALE GENOMIC DNA]</scope>
</reference>
<evidence type="ECO:0000313" key="5">
    <source>
        <dbReference type="EMBL" id="CAL6081917.1"/>
    </source>
</evidence>
<sequence length="536" mass="60281">MTLSQQSSNLFVYTNIVQASRLQLQLDYVNIFAVFGINANKQYLQDSIINITINFKIVHGALICIQCDLFTHESKLIFVASGQKLSGAVFKSSKEIYLVNSVVSFRFDTQYATGIVGEIIDDIILKIIDTNITGFVFENSQNHGYISSNITVNTKFVVENSRVCVNIQSAVKNDTQNLQSLFIQECKHICQTQIYVYGLCLSSLSLGQLQLSNNTLLCLDPFEYDGLVCVCKEGYLLNLTTCVDIVETLTILDVSLASNASHILQILDQNVSFLSSQIQQNFMLNQQNLIGNVTILTNLINKNNDTLTAQLTKTIYNLSTVNNTLSQTTRQLIENLNKTNDTLQQQIIHYNNNVSRINNTLENYQNMIDQINQSVITSSQKLYSDIFSLNDSYNSFKATSNQINAQQSNDIVTQFNQIKQLNTTITAVVNNQNSMNQVLTTKINNQLQIIPQKVNVIDVYIKSTIDWYINDMLNKINAINARPLPQIPYIDEFLGWRSCTYIDNHLCVNCTHSCAGCATTRSGSQKCWKSGCGWCS</sequence>
<organism evidence="3">
    <name type="scientific">Hexamita inflata</name>
    <dbReference type="NCBI Taxonomy" id="28002"/>
    <lineage>
        <taxon>Eukaryota</taxon>
        <taxon>Metamonada</taxon>
        <taxon>Diplomonadida</taxon>
        <taxon>Hexamitidae</taxon>
        <taxon>Hexamitinae</taxon>
        <taxon>Hexamita</taxon>
    </lineage>
</organism>
<dbReference type="Proteomes" id="UP001642409">
    <property type="component" value="Unassembled WGS sequence"/>
</dbReference>
<dbReference type="AlphaFoldDB" id="A0AA86UI83"/>
<comment type="caution">
    <text evidence="3">The sequence shown here is derived from an EMBL/GenBank/DDBJ whole genome shotgun (WGS) entry which is preliminary data.</text>
</comment>
<gene>
    <name evidence="4" type="ORF">HINF_LOCUS43301</name>
    <name evidence="3" type="ORF">HINF_LOCUS44459</name>
    <name evidence="5" type="ORF">HINF_LOCUS60709</name>
    <name evidence="2" type="ORF">HINF_LOCUS7455</name>
</gene>
<proteinExistence type="predicted"/>
<dbReference type="EMBL" id="CAXDID020000179">
    <property type="protein sequence ID" value="CAL6049447.1"/>
    <property type="molecule type" value="Genomic_DNA"/>
</dbReference>
<feature type="coiled-coil region" evidence="1">
    <location>
        <begin position="326"/>
        <end position="374"/>
    </location>
</feature>
<accession>A0AA86UI83</accession>
<evidence type="ECO:0000256" key="1">
    <source>
        <dbReference type="SAM" id="Coils"/>
    </source>
</evidence>
<dbReference type="EMBL" id="CATOUU010000879">
    <property type="protein sequence ID" value="CAI9956814.1"/>
    <property type="molecule type" value="Genomic_DNA"/>
</dbReference>
<reference evidence="3" key="1">
    <citation type="submission" date="2023-06" db="EMBL/GenBank/DDBJ databases">
        <authorList>
            <person name="Kurt Z."/>
        </authorList>
    </citation>
    <scope>NUCLEOTIDE SEQUENCE</scope>
</reference>
<keyword evidence="1" id="KW-0175">Coiled coil</keyword>
<dbReference type="EMBL" id="CATOUU010000187">
    <property type="protein sequence ID" value="CAI9919810.1"/>
    <property type="molecule type" value="Genomic_DNA"/>
</dbReference>
<keyword evidence="6" id="KW-1185">Reference proteome</keyword>